<protein>
    <submittedName>
        <fullName evidence="1">Uncharacterized protein</fullName>
    </submittedName>
</protein>
<reference evidence="1 2" key="1">
    <citation type="submission" date="2018-08" db="EMBL/GenBank/DDBJ databases">
        <title>Genomic Encyclopedia of Archaeal and Bacterial Type Strains, Phase II (KMG-II): from individual species to whole genera.</title>
        <authorList>
            <person name="Goeker M."/>
        </authorList>
    </citation>
    <scope>NUCLEOTIDE SEQUENCE [LARGE SCALE GENOMIC DNA]</scope>
    <source>
        <strain evidence="1 2">DSM 17099</strain>
    </source>
</reference>
<evidence type="ECO:0000313" key="1">
    <source>
        <dbReference type="EMBL" id="REF69859.1"/>
    </source>
</evidence>
<dbReference type="AlphaFoldDB" id="A0A3D9XSG9"/>
<dbReference type="Proteomes" id="UP000256941">
    <property type="component" value="Unassembled WGS sequence"/>
</dbReference>
<accession>A0A3D9XSG9</accession>
<gene>
    <name evidence="1" type="ORF">BDD41_2577</name>
</gene>
<name>A0A3D9XSG9_PARVE</name>
<organism evidence="1 2">
    <name type="scientific">Paracoccus versutus</name>
    <name type="common">Thiobacillus versutus</name>
    <dbReference type="NCBI Taxonomy" id="34007"/>
    <lineage>
        <taxon>Bacteria</taxon>
        <taxon>Pseudomonadati</taxon>
        <taxon>Pseudomonadota</taxon>
        <taxon>Alphaproteobacteria</taxon>
        <taxon>Rhodobacterales</taxon>
        <taxon>Paracoccaceae</taxon>
        <taxon>Paracoccus</taxon>
    </lineage>
</organism>
<comment type="caution">
    <text evidence="1">The sequence shown here is derived from an EMBL/GenBank/DDBJ whole genome shotgun (WGS) entry which is preliminary data.</text>
</comment>
<sequence length="130" mass="14645">MNYPLLPPGISLRASRTIQYYGQFDQPRISEIVADLTAKIGVPPLQITTVRQKYRRQFANGVQVLDSADQEHECYEYIGKGHDETGIKNINENGRRDVAPIIEFGTGISGDRAKRIQFALWDNEHGKGQS</sequence>
<evidence type="ECO:0000313" key="2">
    <source>
        <dbReference type="Proteomes" id="UP000256941"/>
    </source>
</evidence>
<proteinExistence type="predicted"/>
<dbReference type="EMBL" id="QTUJ01000002">
    <property type="protein sequence ID" value="REF69859.1"/>
    <property type="molecule type" value="Genomic_DNA"/>
</dbReference>